<dbReference type="InterPro" id="IPR016181">
    <property type="entry name" value="Acyl_CoA_acyltransferase"/>
</dbReference>
<evidence type="ECO:0000313" key="3">
    <source>
        <dbReference type="Proteomes" id="UP001210231"/>
    </source>
</evidence>
<evidence type="ECO:0000259" key="1">
    <source>
        <dbReference type="PROSITE" id="PS51186"/>
    </source>
</evidence>
<feature type="domain" description="N-acetyltransferase" evidence="1">
    <location>
        <begin position="20"/>
        <end position="179"/>
    </location>
</feature>
<proteinExistence type="predicted"/>
<dbReference type="InterPro" id="IPR051908">
    <property type="entry name" value="Ribosomal_N-acetyltransferase"/>
</dbReference>
<dbReference type="PANTHER" id="PTHR43441:SF12">
    <property type="entry name" value="RIBOSOMAL N-ACETYLTRANSFERASE YDAF-RELATED"/>
    <property type="match status" value="1"/>
</dbReference>
<dbReference type="PROSITE" id="PS51186">
    <property type="entry name" value="GNAT"/>
    <property type="match status" value="1"/>
</dbReference>
<comment type="caution">
    <text evidence="2">The sequence shown here is derived from an EMBL/GenBank/DDBJ whole genome shotgun (WGS) entry which is preliminary data.</text>
</comment>
<dbReference type="SUPFAM" id="SSF55729">
    <property type="entry name" value="Acyl-CoA N-acyltransferases (Nat)"/>
    <property type="match status" value="1"/>
</dbReference>
<name>A0ABT4UNU4_9BACT</name>
<reference evidence="2 3" key="1">
    <citation type="submission" date="2022-12" db="EMBL/GenBank/DDBJ databases">
        <title>Chitinophagaceae gen. sp. nov., a new member of the family Chitinophagaceae, isolated from soil in a chemical factory.</title>
        <authorList>
            <person name="Ke Z."/>
        </authorList>
    </citation>
    <scope>NUCLEOTIDE SEQUENCE [LARGE SCALE GENOMIC DNA]</scope>
    <source>
        <strain evidence="2 3">LY-5</strain>
    </source>
</reference>
<dbReference type="InterPro" id="IPR000182">
    <property type="entry name" value="GNAT_dom"/>
</dbReference>
<accession>A0ABT4UNU4</accession>
<dbReference type="Gene3D" id="3.40.630.30">
    <property type="match status" value="1"/>
</dbReference>
<keyword evidence="3" id="KW-1185">Reference proteome</keyword>
<dbReference type="PANTHER" id="PTHR43441">
    <property type="entry name" value="RIBOSOMAL-PROTEIN-SERINE ACETYLTRANSFERASE"/>
    <property type="match status" value="1"/>
</dbReference>
<dbReference type="RefSeq" id="WP_407032346.1">
    <property type="nucleotide sequence ID" value="NZ_JAQGEF010000021.1"/>
</dbReference>
<dbReference type="Proteomes" id="UP001210231">
    <property type="component" value="Unassembled WGS sequence"/>
</dbReference>
<dbReference type="Pfam" id="PF13302">
    <property type="entry name" value="Acetyltransf_3"/>
    <property type="match status" value="1"/>
</dbReference>
<dbReference type="EMBL" id="JAQGEF010000021">
    <property type="protein sequence ID" value="MDA3616017.1"/>
    <property type="molecule type" value="Genomic_DNA"/>
</dbReference>
<organism evidence="2 3">
    <name type="scientific">Polluticaenibacter yanchengensis</name>
    <dbReference type="NCBI Taxonomy" id="3014562"/>
    <lineage>
        <taxon>Bacteria</taxon>
        <taxon>Pseudomonadati</taxon>
        <taxon>Bacteroidota</taxon>
        <taxon>Chitinophagia</taxon>
        <taxon>Chitinophagales</taxon>
        <taxon>Chitinophagaceae</taxon>
        <taxon>Polluticaenibacter</taxon>
    </lineage>
</organism>
<protein>
    <submittedName>
        <fullName evidence="2">GNAT family protein</fullName>
    </submittedName>
</protein>
<evidence type="ECO:0000313" key="2">
    <source>
        <dbReference type="EMBL" id="MDA3616017.1"/>
    </source>
</evidence>
<gene>
    <name evidence="2" type="ORF">O3P16_14475</name>
</gene>
<sequence>MKWTIDENIEMEITAEKFAVPLFDVIDSNREHLSEFLSWVGNMQSVENLRKYLKNCEQLYNDKTEISFVILFNKKPVGRIGLHFLNFYNRSGAIGYWLDKHAVGKGIITKCCRRLIDYGFNELSLNRIEIKAAVNNYRSQAIPVRLNFKKEGILREAEWLNDGFADLCIYSLLKKEWVKTNATS</sequence>